<evidence type="ECO:0000256" key="1">
    <source>
        <dbReference type="SAM" id="MobiDB-lite"/>
    </source>
</evidence>
<reference evidence="2 3" key="2">
    <citation type="journal article" date="2016" name="Genome Announc.">
        <title>Complete Genome Sequence of the Highly Virulent Aeromonas schubertii Strain WL1483, Isolated from Diseased Snakehead Fish (Channa argus) in China.</title>
        <authorList>
            <person name="Liu L."/>
            <person name="Li N."/>
            <person name="Zhang D."/>
            <person name="Fu X."/>
            <person name="Shi C."/>
            <person name="Lin Q."/>
            <person name="Hao G."/>
        </authorList>
    </citation>
    <scope>NUCLEOTIDE SEQUENCE [LARGE SCALE GENOMIC DNA]</scope>
    <source>
        <strain evidence="2 3">WL1483</strain>
    </source>
</reference>
<dbReference type="EMBL" id="CP013067">
    <property type="protein sequence ID" value="ALP41826.1"/>
    <property type="molecule type" value="Genomic_DNA"/>
</dbReference>
<evidence type="ECO:0008006" key="4">
    <source>
        <dbReference type="Google" id="ProtNLM"/>
    </source>
</evidence>
<dbReference type="KEGG" id="asr:WL1483_2407"/>
<accession>A0A0S2SJI8</accession>
<sequence length="133" mass="14462">MSEFLRRWSSRKLAQEESSPEGEMLPDVTDPAGGDQPEPCQEADGPAADTGSRASPLPDRETLRALFRTQQPDGLDDYTQDFTRPELLSPELVATLRGWAGDLLTREEDRDILAGEVGQIVPAVEGEEPPAGS</sequence>
<protein>
    <recommendedName>
        <fullName evidence="4">DUF3306 domain-containing protein</fullName>
    </recommendedName>
</protein>
<organism evidence="2 3">
    <name type="scientific">Aeromonas schubertii</name>
    <dbReference type="NCBI Taxonomy" id="652"/>
    <lineage>
        <taxon>Bacteria</taxon>
        <taxon>Pseudomonadati</taxon>
        <taxon>Pseudomonadota</taxon>
        <taxon>Gammaproteobacteria</taxon>
        <taxon>Aeromonadales</taxon>
        <taxon>Aeromonadaceae</taxon>
        <taxon>Aeromonas</taxon>
    </lineage>
</organism>
<dbReference type="RefSeq" id="WP_060585212.1">
    <property type="nucleotide sequence ID" value="NZ_CP013067.1"/>
</dbReference>
<evidence type="ECO:0000313" key="3">
    <source>
        <dbReference type="Proteomes" id="UP000058114"/>
    </source>
</evidence>
<name>A0A0S2SJI8_9GAMM</name>
<gene>
    <name evidence="2" type="ORF">WL1483_2407</name>
</gene>
<reference evidence="3" key="1">
    <citation type="submission" date="2015-10" db="EMBL/GenBank/DDBJ databases">
        <title>Complete Genome Sequence of Aeromonas schubertii strain WL1483.</title>
        <authorList>
            <person name="Liu L."/>
        </authorList>
    </citation>
    <scope>NUCLEOTIDE SEQUENCE [LARGE SCALE GENOMIC DNA]</scope>
    <source>
        <strain evidence="3">WL1483</strain>
    </source>
</reference>
<dbReference type="Proteomes" id="UP000058114">
    <property type="component" value="Chromosome"/>
</dbReference>
<dbReference type="PATRIC" id="fig|652.5.peg.1588"/>
<dbReference type="AlphaFoldDB" id="A0A0S2SJI8"/>
<evidence type="ECO:0000313" key="2">
    <source>
        <dbReference type="EMBL" id="ALP41826.1"/>
    </source>
</evidence>
<feature type="region of interest" description="Disordered" evidence="1">
    <location>
        <begin position="1"/>
        <end position="61"/>
    </location>
</feature>
<proteinExistence type="predicted"/>